<dbReference type="InterPro" id="IPR036249">
    <property type="entry name" value="Thioredoxin-like_sf"/>
</dbReference>
<dbReference type="GO" id="GO:0060271">
    <property type="term" value="P:cilium assembly"/>
    <property type="evidence" value="ECO:0007669"/>
    <property type="project" value="TreeGrafter"/>
</dbReference>
<reference evidence="5" key="1">
    <citation type="submission" date="2014-12" db="EMBL/GenBank/DDBJ databases">
        <title>Insight into the proteome of Arion vulgaris.</title>
        <authorList>
            <person name="Aradska J."/>
            <person name="Bulat T."/>
            <person name="Smidak R."/>
            <person name="Sarate P."/>
            <person name="Gangsoo J."/>
            <person name="Sialana F."/>
            <person name="Bilban M."/>
            <person name="Lubec G."/>
        </authorList>
    </citation>
    <scope>NUCLEOTIDE SEQUENCE</scope>
    <source>
        <tissue evidence="5">Skin</tissue>
    </source>
</reference>
<feature type="region of interest" description="Disordered" evidence="1">
    <location>
        <begin position="58"/>
        <end position="77"/>
    </location>
</feature>
<dbReference type="Pfam" id="PF00085">
    <property type="entry name" value="Thioredoxin"/>
    <property type="match status" value="1"/>
</dbReference>
<accession>A0A0B7B0Z0</accession>
<dbReference type="PANTHER" id="PTHR14684:SF2">
    <property type="entry name" value="THIOREDOXIN DOMAIN-CONTAINING PROTEIN 15"/>
    <property type="match status" value="1"/>
</dbReference>
<feature type="signal peptide" evidence="3">
    <location>
        <begin position="1"/>
        <end position="22"/>
    </location>
</feature>
<feature type="compositionally biased region" description="Basic and acidic residues" evidence="1">
    <location>
        <begin position="92"/>
        <end position="101"/>
    </location>
</feature>
<dbReference type="InterPro" id="IPR042418">
    <property type="entry name" value="TXNDC15"/>
</dbReference>
<dbReference type="InterPro" id="IPR013766">
    <property type="entry name" value="Thioredoxin_domain"/>
</dbReference>
<protein>
    <recommendedName>
        <fullName evidence="4">Thioredoxin domain-containing protein</fullName>
    </recommendedName>
</protein>
<feature type="region of interest" description="Disordered" evidence="1">
    <location>
        <begin position="82"/>
        <end position="101"/>
    </location>
</feature>
<proteinExistence type="predicted"/>
<keyword evidence="2" id="KW-0472">Membrane</keyword>
<dbReference type="EMBL" id="HACG01039081">
    <property type="protein sequence ID" value="CEK85946.1"/>
    <property type="molecule type" value="Transcribed_RNA"/>
</dbReference>
<evidence type="ECO:0000313" key="5">
    <source>
        <dbReference type="EMBL" id="CEK85946.1"/>
    </source>
</evidence>
<dbReference type="AlphaFoldDB" id="A0A0B7B0Z0"/>
<dbReference type="GO" id="GO:0005929">
    <property type="term" value="C:cilium"/>
    <property type="evidence" value="ECO:0007669"/>
    <property type="project" value="TreeGrafter"/>
</dbReference>
<dbReference type="Gene3D" id="3.40.30.10">
    <property type="entry name" value="Glutaredoxin"/>
    <property type="match status" value="1"/>
</dbReference>
<organism evidence="5">
    <name type="scientific">Arion vulgaris</name>
    <dbReference type="NCBI Taxonomy" id="1028688"/>
    <lineage>
        <taxon>Eukaryota</taxon>
        <taxon>Metazoa</taxon>
        <taxon>Spiralia</taxon>
        <taxon>Lophotrochozoa</taxon>
        <taxon>Mollusca</taxon>
        <taxon>Gastropoda</taxon>
        <taxon>Heterobranchia</taxon>
        <taxon>Euthyneura</taxon>
        <taxon>Panpulmonata</taxon>
        <taxon>Eupulmonata</taxon>
        <taxon>Stylommatophora</taxon>
        <taxon>Helicina</taxon>
        <taxon>Arionoidea</taxon>
        <taxon>Arionidae</taxon>
        <taxon>Arion</taxon>
    </lineage>
</organism>
<feature type="compositionally biased region" description="Basic and acidic residues" evidence="1">
    <location>
        <begin position="117"/>
        <end position="136"/>
    </location>
</feature>
<dbReference type="PROSITE" id="PS51352">
    <property type="entry name" value="THIOREDOXIN_2"/>
    <property type="match status" value="1"/>
</dbReference>
<keyword evidence="3" id="KW-0732">Signal</keyword>
<feature type="transmembrane region" description="Helical" evidence="2">
    <location>
        <begin position="417"/>
        <end position="435"/>
    </location>
</feature>
<sequence>MKTHKILCNVWLILCTVSLGGADIPHSVPVLEESCVEGICESSYTLTEELSDRYIQEQQNNEVPENSDQDLTSDNTKTDTFIPSSCTSCEDSSEHYPSSDHTEELYKKEIFTDKHSDRSEISEGFLEKEANEKAESTSENVDETNNLPLNEIDENNDEETVLPELEVVGFDKINVNKNSNEDALQKENSEHQIDSPPPKRRYFPLLYTIRTLLNSLLSEFGDDGGNQEVPFNSSDTTYANVTTSEDQMKDLNTTSNGTDTIRKTRFQCAVKNITDNSTGEVKIVNSTELLEILNVSKNQKVSPCVLVMFYAPWCHFCARAAPHYNALARAFPQLDVLAVDTSHFSYLNARFGTVAVPNVMLFHARSAVRFNHTYRALENFVNFVTNNTGLEPNKTVILEPEDYVGPLPSVVVQGRDWLLWLAWTFVIVCTACGFVRSQYGQSLIMWLRVLWQEHQHIE</sequence>
<name>A0A0B7B0Z0_9EUPU</name>
<feature type="region of interest" description="Disordered" evidence="1">
    <location>
        <begin position="117"/>
        <end position="151"/>
    </location>
</feature>
<feature type="compositionally biased region" description="Polar residues" evidence="1">
    <location>
        <begin position="137"/>
        <end position="148"/>
    </location>
</feature>
<evidence type="ECO:0000259" key="4">
    <source>
        <dbReference type="PROSITE" id="PS51352"/>
    </source>
</evidence>
<keyword evidence="2" id="KW-1133">Transmembrane helix</keyword>
<dbReference type="SUPFAM" id="SSF52833">
    <property type="entry name" value="Thioredoxin-like"/>
    <property type="match status" value="1"/>
</dbReference>
<keyword evidence="2" id="KW-0812">Transmembrane</keyword>
<evidence type="ECO:0000256" key="3">
    <source>
        <dbReference type="SAM" id="SignalP"/>
    </source>
</evidence>
<feature type="chain" id="PRO_5002111686" description="Thioredoxin domain-containing protein" evidence="3">
    <location>
        <begin position="23"/>
        <end position="458"/>
    </location>
</feature>
<evidence type="ECO:0000256" key="1">
    <source>
        <dbReference type="SAM" id="MobiDB-lite"/>
    </source>
</evidence>
<gene>
    <name evidence="5" type="primary">ORF151008</name>
</gene>
<feature type="domain" description="Thioredoxin" evidence="4">
    <location>
        <begin position="264"/>
        <end position="423"/>
    </location>
</feature>
<dbReference type="PANTHER" id="PTHR14684">
    <property type="entry name" value="THIOREDOXIN DOMAIN-CONTAINING PROTEIN 15"/>
    <property type="match status" value="1"/>
</dbReference>
<evidence type="ECO:0000256" key="2">
    <source>
        <dbReference type="SAM" id="Phobius"/>
    </source>
</evidence>